<organism evidence="1">
    <name type="scientific">marine sediment metagenome</name>
    <dbReference type="NCBI Taxonomy" id="412755"/>
    <lineage>
        <taxon>unclassified sequences</taxon>
        <taxon>metagenomes</taxon>
        <taxon>ecological metagenomes</taxon>
    </lineage>
</organism>
<reference evidence="1" key="1">
    <citation type="journal article" date="2014" name="Front. Microbiol.">
        <title>High frequency of phylogenetically diverse reductive dehalogenase-homologous genes in deep subseafloor sedimentary metagenomes.</title>
        <authorList>
            <person name="Kawai M."/>
            <person name="Futagami T."/>
            <person name="Toyoda A."/>
            <person name="Takaki Y."/>
            <person name="Nishi S."/>
            <person name="Hori S."/>
            <person name="Arai W."/>
            <person name="Tsubouchi T."/>
            <person name="Morono Y."/>
            <person name="Uchiyama I."/>
            <person name="Ito T."/>
            <person name="Fujiyama A."/>
            <person name="Inagaki F."/>
            <person name="Takami H."/>
        </authorList>
    </citation>
    <scope>NUCLEOTIDE SEQUENCE</scope>
    <source>
        <strain evidence="1">Expedition CK06-06</strain>
    </source>
</reference>
<sequence>MTQRIDYENYIFILYLFNRLKVEGGRMRTAKLLYLLEDDLYKNNMIGPTYVMKRY</sequence>
<dbReference type="AlphaFoldDB" id="X0VX62"/>
<name>X0VX62_9ZZZZ</name>
<gene>
    <name evidence="1" type="ORF">S01H1_40315</name>
</gene>
<feature type="non-terminal residue" evidence="1">
    <location>
        <position position="55"/>
    </location>
</feature>
<protein>
    <submittedName>
        <fullName evidence="1">Uncharacterized protein</fullName>
    </submittedName>
</protein>
<proteinExistence type="predicted"/>
<dbReference type="EMBL" id="BARS01025522">
    <property type="protein sequence ID" value="GAG05091.1"/>
    <property type="molecule type" value="Genomic_DNA"/>
</dbReference>
<evidence type="ECO:0000313" key="1">
    <source>
        <dbReference type="EMBL" id="GAG05091.1"/>
    </source>
</evidence>
<comment type="caution">
    <text evidence="1">The sequence shown here is derived from an EMBL/GenBank/DDBJ whole genome shotgun (WGS) entry which is preliminary data.</text>
</comment>
<accession>X0VX62</accession>